<dbReference type="SUPFAM" id="SSF53474">
    <property type="entry name" value="alpha/beta-Hydrolases"/>
    <property type="match status" value="1"/>
</dbReference>
<dbReference type="Pfam" id="PF00561">
    <property type="entry name" value="Abhydrolase_1"/>
    <property type="match status" value="1"/>
</dbReference>
<feature type="domain" description="AB hydrolase-1" evidence="1">
    <location>
        <begin position="39"/>
        <end position="268"/>
    </location>
</feature>
<dbReference type="RefSeq" id="WP_188932532.1">
    <property type="nucleotide sequence ID" value="NZ_BMJC01000003.1"/>
</dbReference>
<dbReference type="InterPro" id="IPR000073">
    <property type="entry name" value="AB_hydrolase_1"/>
</dbReference>
<dbReference type="PRINTS" id="PR00111">
    <property type="entry name" value="ABHYDROLASE"/>
</dbReference>
<organism evidence="2 3">
    <name type="scientific">Puia dinghuensis</name>
    <dbReference type="NCBI Taxonomy" id="1792502"/>
    <lineage>
        <taxon>Bacteria</taxon>
        <taxon>Pseudomonadati</taxon>
        <taxon>Bacteroidota</taxon>
        <taxon>Chitinophagia</taxon>
        <taxon>Chitinophagales</taxon>
        <taxon>Chitinophagaceae</taxon>
        <taxon>Puia</taxon>
    </lineage>
</organism>
<keyword evidence="2" id="KW-0575">Peroxidase</keyword>
<name>A0A8J2UDI0_9BACT</name>
<proteinExistence type="predicted"/>
<dbReference type="EMBL" id="BMJC01000003">
    <property type="protein sequence ID" value="GGB02557.1"/>
    <property type="molecule type" value="Genomic_DNA"/>
</dbReference>
<accession>A0A8J2UDI0</accession>
<reference evidence="2" key="1">
    <citation type="journal article" date="2014" name="Int. J. Syst. Evol. Microbiol.">
        <title>Complete genome sequence of Corynebacterium casei LMG S-19264T (=DSM 44701T), isolated from a smear-ripened cheese.</title>
        <authorList>
            <consortium name="US DOE Joint Genome Institute (JGI-PGF)"/>
            <person name="Walter F."/>
            <person name="Albersmeier A."/>
            <person name="Kalinowski J."/>
            <person name="Ruckert C."/>
        </authorList>
    </citation>
    <scope>NUCLEOTIDE SEQUENCE</scope>
    <source>
        <strain evidence="2">CGMCC 1.15448</strain>
    </source>
</reference>
<dbReference type="InterPro" id="IPR050471">
    <property type="entry name" value="AB_hydrolase"/>
</dbReference>
<evidence type="ECO:0000313" key="3">
    <source>
        <dbReference type="Proteomes" id="UP000607559"/>
    </source>
</evidence>
<evidence type="ECO:0000259" key="1">
    <source>
        <dbReference type="Pfam" id="PF00561"/>
    </source>
</evidence>
<dbReference type="AlphaFoldDB" id="A0A8J2UDI0"/>
<dbReference type="GO" id="GO:0004601">
    <property type="term" value="F:peroxidase activity"/>
    <property type="evidence" value="ECO:0007669"/>
    <property type="project" value="UniProtKB-KW"/>
</dbReference>
<gene>
    <name evidence="2" type="ORF">GCM10011511_27290</name>
</gene>
<protein>
    <submittedName>
        <fullName evidence="2">Peroxidase</fullName>
    </submittedName>
</protein>
<evidence type="ECO:0000313" key="2">
    <source>
        <dbReference type="EMBL" id="GGB02557.1"/>
    </source>
</evidence>
<reference evidence="2" key="2">
    <citation type="submission" date="2020-09" db="EMBL/GenBank/DDBJ databases">
        <authorList>
            <person name="Sun Q."/>
            <person name="Zhou Y."/>
        </authorList>
    </citation>
    <scope>NUCLEOTIDE SEQUENCE</scope>
    <source>
        <strain evidence="2">CGMCC 1.15448</strain>
    </source>
</reference>
<dbReference type="Gene3D" id="3.40.50.1820">
    <property type="entry name" value="alpha/beta hydrolase"/>
    <property type="match status" value="1"/>
</dbReference>
<comment type="caution">
    <text evidence="2">The sequence shown here is derived from an EMBL/GenBank/DDBJ whole genome shotgun (WGS) entry which is preliminary data.</text>
</comment>
<sequence length="285" mass="31153">MLLQTNSTATRYAAAATEYVAVDGISYAHRRVGKSTDLPLICLQHFTGTLDNWDPQVIDGLARERQVITIDNAGIGNSGGETPDNVQDMAKTAVSIITALGITKCDLLGFSLGGFIAQTIAITHPQLFRKILLIGTAPQGTLALHSFPELVGRAFSKPPAEGYLYLFATSSEKSREKIKAAQARFMERENDRDKQTSMPAIQAQIKALTRWGTDPVTLNLGSITHPVLIVQGSSDEMMNSASSVELFKQIPNAILTFYPDSSHGSFFQYPEMFVDEANSFLDKFM</sequence>
<dbReference type="PANTHER" id="PTHR43433">
    <property type="entry name" value="HYDROLASE, ALPHA/BETA FOLD FAMILY PROTEIN"/>
    <property type="match status" value="1"/>
</dbReference>
<dbReference type="PANTHER" id="PTHR43433:SF5">
    <property type="entry name" value="AB HYDROLASE-1 DOMAIN-CONTAINING PROTEIN"/>
    <property type="match status" value="1"/>
</dbReference>
<dbReference type="Proteomes" id="UP000607559">
    <property type="component" value="Unassembled WGS sequence"/>
</dbReference>
<keyword evidence="3" id="KW-1185">Reference proteome</keyword>
<keyword evidence="2" id="KW-0560">Oxidoreductase</keyword>
<dbReference type="InterPro" id="IPR029058">
    <property type="entry name" value="AB_hydrolase_fold"/>
</dbReference>